<dbReference type="GO" id="GO:0015937">
    <property type="term" value="P:coenzyme A biosynthetic process"/>
    <property type="evidence" value="ECO:0007669"/>
    <property type="project" value="InterPro"/>
</dbReference>
<dbReference type="HAMAP" id="MF_02225">
    <property type="entry name" value="CoaBC"/>
    <property type="match status" value="1"/>
</dbReference>
<feature type="domain" description="Flavoprotein" evidence="3">
    <location>
        <begin position="11"/>
        <end position="173"/>
    </location>
</feature>
<dbReference type="AlphaFoldDB" id="A0A3B0YM83"/>
<dbReference type="Gene3D" id="3.40.50.10300">
    <property type="entry name" value="CoaB-like"/>
    <property type="match status" value="1"/>
</dbReference>
<dbReference type="EC" id="6.3.2.5" evidence="5"/>
<proteinExistence type="inferred from homology"/>
<keyword evidence="1" id="KW-0210">Decarboxylase</keyword>
<dbReference type="GO" id="GO:0071513">
    <property type="term" value="C:phosphopantothenoylcysteine decarboxylase complex"/>
    <property type="evidence" value="ECO:0007669"/>
    <property type="project" value="TreeGrafter"/>
</dbReference>
<gene>
    <name evidence="5" type="ORF">MNBD_GAMMA12-1400</name>
</gene>
<dbReference type="GO" id="GO:0015941">
    <property type="term" value="P:pantothenate catabolic process"/>
    <property type="evidence" value="ECO:0007669"/>
    <property type="project" value="InterPro"/>
</dbReference>
<dbReference type="PANTHER" id="PTHR14359:SF6">
    <property type="entry name" value="PHOSPHOPANTOTHENOYLCYSTEINE DECARBOXYLASE"/>
    <property type="match status" value="1"/>
</dbReference>
<dbReference type="Pfam" id="PF02441">
    <property type="entry name" value="Flavoprotein"/>
    <property type="match status" value="1"/>
</dbReference>
<evidence type="ECO:0000256" key="2">
    <source>
        <dbReference type="ARBA" id="ARBA00023239"/>
    </source>
</evidence>
<keyword evidence="2 5" id="KW-0456">Lyase</keyword>
<dbReference type="Pfam" id="PF04127">
    <property type="entry name" value="DFP"/>
    <property type="match status" value="1"/>
</dbReference>
<accession>A0A3B0YM83</accession>
<dbReference type="GO" id="GO:0004633">
    <property type="term" value="F:phosphopantothenoylcysteine decarboxylase activity"/>
    <property type="evidence" value="ECO:0007669"/>
    <property type="project" value="UniProtKB-EC"/>
</dbReference>
<dbReference type="InterPro" id="IPR036551">
    <property type="entry name" value="Flavin_trans-like"/>
</dbReference>
<dbReference type="SUPFAM" id="SSF52507">
    <property type="entry name" value="Homo-oligomeric flavin-containing Cys decarboxylases, HFCD"/>
    <property type="match status" value="1"/>
</dbReference>
<dbReference type="InterPro" id="IPR005252">
    <property type="entry name" value="CoaBC"/>
</dbReference>
<feature type="domain" description="DNA/pantothenate metabolism flavoprotein C-terminal" evidence="4">
    <location>
        <begin position="190"/>
        <end position="404"/>
    </location>
</feature>
<protein>
    <submittedName>
        <fullName evidence="5">Phosphopantothenoylcysteine decarboxylase / Phosphopantothenoylcysteine synthetase</fullName>
        <ecNumber evidence="5">4.1.1.36</ecNumber>
        <ecNumber evidence="5">6.3.2.5</ecNumber>
    </submittedName>
</protein>
<dbReference type="EMBL" id="UOFL01000111">
    <property type="protein sequence ID" value="VAW76667.1"/>
    <property type="molecule type" value="Genomic_DNA"/>
</dbReference>
<evidence type="ECO:0000313" key="5">
    <source>
        <dbReference type="EMBL" id="VAW76667.1"/>
    </source>
</evidence>
<dbReference type="GO" id="GO:0010181">
    <property type="term" value="F:FMN binding"/>
    <property type="evidence" value="ECO:0007669"/>
    <property type="project" value="InterPro"/>
</dbReference>
<dbReference type="PANTHER" id="PTHR14359">
    <property type="entry name" value="HOMO-OLIGOMERIC FLAVIN CONTAINING CYS DECARBOXYLASE FAMILY"/>
    <property type="match status" value="1"/>
</dbReference>
<sequence>MHSKQAKLQNKRILLGICGSIAAYKCAELVRQLNQAGASVRVVMTPAAEKFVTPLTLQALSGHSVRTELMDMASEAAMGHIDLARWADLILIAPATADFLARANEGRANDLLTALCLVSDVPVAVAPAMNVSMWNNQATQHNVKSLEQRGILFFGPDSGELACGEVGEGRMLAPEQLLLASANIFRTGLLQGISVMITAGPTREALDPVRYISNRSSGKMGYALAEAAVAAGAKVTLISGPVDLPVPDRVQCIKVVSAIQMSEQVMKIIAQQDIFIAAAAVADYQPAEFQSEKIKKEVTNDQPIQITLVKTPDIVQQVAQLKNDVQANLYVVGFAAETSELERNAREKMQRKNLDLIVANDVSGNRMMEQDAGELMLIAKGICQFVPKAHKSKLARTIMTLIAERYHAKITSKNTG</sequence>
<dbReference type="EC" id="4.1.1.36" evidence="5"/>
<dbReference type="InterPro" id="IPR003382">
    <property type="entry name" value="Flavoprotein"/>
</dbReference>
<organism evidence="5">
    <name type="scientific">hydrothermal vent metagenome</name>
    <dbReference type="NCBI Taxonomy" id="652676"/>
    <lineage>
        <taxon>unclassified sequences</taxon>
        <taxon>metagenomes</taxon>
        <taxon>ecological metagenomes</taxon>
    </lineage>
</organism>
<evidence type="ECO:0000256" key="1">
    <source>
        <dbReference type="ARBA" id="ARBA00022793"/>
    </source>
</evidence>
<keyword evidence="5" id="KW-0436">Ligase</keyword>
<evidence type="ECO:0000259" key="3">
    <source>
        <dbReference type="Pfam" id="PF02441"/>
    </source>
</evidence>
<reference evidence="5" key="1">
    <citation type="submission" date="2018-06" db="EMBL/GenBank/DDBJ databases">
        <authorList>
            <person name="Zhirakovskaya E."/>
        </authorList>
    </citation>
    <scope>NUCLEOTIDE SEQUENCE</scope>
</reference>
<dbReference type="SUPFAM" id="SSF102645">
    <property type="entry name" value="CoaB-like"/>
    <property type="match status" value="1"/>
</dbReference>
<evidence type="ECO:0000259" key="4">
    <source>
        <dbReference type="Pfam" id="PF04127"/>
    </source>
</evidence>
<dbReference type="NCBIfam" id="TIGR00521">
    <property type="entry name" value="coaBC_dfp"/>
    <property type="match status" value="1"/>
</dbReference>
<dbReference type="GO" id="GO:0004632">
    <property type="term" value="F:phosphopantothenate--cysteine ligase activity"/>
    <property type="evidence" value="ECO:0007669"/>
    <property type="project" value="UniProtKB-EC"/>
</dbReference>
<dbReference type="InterPro" id="IPR035929">
    <property type="entry name" value="CoaB-like_sf"/>
</dbReference>
<name>A0A3B0YM83_9ZZZZ</name>
<dbReference type="Gene3D" id="3.40.50.1950">
    <property type="entry name" value="Flavin prenyltransferase-like"/>
    <property type="match status" value="1"/>
</dbReference>
<dbReference type="InterPro" id="IPR007085">
    <property type="entry name" value="DNA/pantothenate-metab_flavo_C"/>
</dbReference>